<dbReference type="Proteomes" id="UP001152321">
    <property type="component" value="Unassembled WGS sequence"/>
</dbReference>
<evidence type="ECO:0000313" key="1">
    <source>
        <dbReference type="EMBL" id="MDG0815787.1"/>
    </source>
</evidence>
<proteinExistence type="predicted"/>
<gene>
    <name evidence="1" type="ORF">NWE73_05405</name>
</gene>
<reference evidence="1" key="1">
    <citation type="submission" date="2022-08" db="EMBL/GenBank/DDBJ databases">
        <title>Novel Bdellovibrio Species Isolated from Svalbard: Designation Bdellovibrio svalbardensis.</title>
        <authorList>
            <person name="Mitchell R.J."/>
            <person name="Choi S.Y."/>
        </authorList>
    </citation>
    <scope>NUCLEOTIDE SEQUENCE</scope>
    <source>
        <strain evidence="1">PAP01</strain>
    </source>
</reference>
<sequence length="340" mass="38517">MILNQKHADLLNEQVAAGLRGDFQRGWQIAEELKSVAPLCRKAAFNRGWYEMNRGDLLAGLRCLDNGRWEKVFGDQPLPTTKPIYRNEDLRGKNLLLCGEGGLGDEILNIRFAQNFAEKGAQVTVTCDPSLMSVFARVPGVASVVAHRAAPDVFHDYWVPAMSAGSVLNTTYESLRGSTYLSVDREYDRKWQQIVSTKFRSEDLKLGLRFYGNSNFEQDSLRRFSPESLIQTLNGRPWVNLQKEETDLPMQSWEDTLGLLNQLDLVITSCTSVAHASAALGKETWVLVPIMPYYPWAQPGSTSGWYNSVRIFRQKTIGSWQAVFAEVHEALNERNPYYDR</sequence>
<keyword evidence="2" id="KW-1185">Reference proteome</keyword>
<dbReference type="EMBL" id="JANRMI010000001">
    <property type="protein sequence ID" value="MDG0815787.1"/>
    <property type="molecule type" value="Genomic_DNA"/>
</dbReference>
<dbReference type="Gene3D" id="3.40.50.2000">
    <property type="entry name" value="Glycogen Phosphorylase B"/>
    <property type="match status" value="1"/>
</dbReference>
<evidence type="ECO:0000313" key="2">
    <source>
        <dbReference type="Proteomes" id="UP001152321"/>
    </source>
</evidence>
<organism evidence="1 2">
    <name type="scientific">Bdellovibrio svalbardensis</name>
    <dbReference type="NCBI Taxonomy" id="2972972"/>
    <lineage>
        <taxon>Bacteria</taxon>
        <taxon>Pseudomonadati</taxon>
        <taxon>Bdellovibrionota</taxon>
        <taxon>Bdellovibrionia</taxon>
        <taxon>Bdellovibrionales</taxon>
        <taxon>Pseudobdellovibrionaceae</taxon>
        <taxon>Bdellovibrio</taxon>
    </lineage>
</organism>
<comment type="caution">
    <text evidence="1">The sequence shown here is derived from an EMBL/GenBank/DDBJ whole genome shotgun (WGS) entry which is preliminary data.</text>
</comment>
<dbReference type="SUPFAM" id="SSF53756">
    <property type="entry name" value="UDP-Glycosyltransferase/glycogen phosphorylase"/>
    <property type="match status" value="1"/>
</dbReference>
<dbReference type="RefSeq" id="WP_277577257.1">
    <property type="nucleotide sequence ID" value="NZ_JANRMI010000001.1"/>
</dbReference>
<accession>A0ABT6DG32</accession>
<name>A0ABT6DG32_9BACT</name>
<protein>
    <submittedName>
        <fullName evidence="1">Uncharacterized protein</fullName>
    </submittedName>
</protein>